<name>A0A2D4JB31_MICLE</name>
<evidence type="ECO:0000313" key="1">
    <source>
        <dbReference type="EMBL" id="LAA93681.1"/>
    </source>
</evidence>
<sequence>MLRTSINVKYALNDGCPACYQESVHNNKFDCFFPRRSSMPFLLTLVQTGDRQIQEGPFSNWWKRAEETKDQTCFAPNGFCVLFLKKEQMGLWQCQLGPLHLEILFVCCGQWTPGGLLVIGKMKLSQGRMSLVVNRPVLLQIFVGSCPPFPNLRVLGVHQHLPGFSSLFTWEEDLELSFASAYFIHWDAGN</sequence>
<organism evidence="1">
    <name type="scientific">Micrurus lemniscatus lemniscatus</name>
    <dbReference type="NCBI Taxonomy" id="129467"/>
    <lineage>
        <taxon>Eukaryota</taxon>
        <taxon>Metazoa</taxon>
        <taxon>Chordata</taxon>
        <taxon>Craniata</taxon>
        <taxon>Vertebrata</taxon>
        <taxon>Euteleostomi</taxon>
        <taxon>Lepidosauria</taxon>
        <taxon>Squamata</taxon>
        <taxon>Bifurcata</taxon>
        <taxon>Unidentata</taxon>
        <taxon>Episquamata</taxon>
        <taxon>Toxicofera</taxon>
        <taxon>Serpentes</taxon>
        <taxon>Colubroidea</taxon>
        <taxon>Elapidae</taxon>
        <taxon>Elapinae</taxon>
        <taxon>Micrurus</taxon>
    </lineage>
</organism>
<reference evidence="1" key="1">
    <citation type="submission" date="2017-07" db="EMBL/GenBank/DDBJ databases">
        <authorList>
            <person name="Mikheyev A."/>
            <person name="Grau M."/>
        </authorList>
    </citation>
    <scope>NUCLEOTIDE SEQUENCE</scope>
    <source>
        <tissue evidence="1">Venom_gland</tissue>
    </source>
</reference>
<reference evidence="1" key="2">
    <citation type="submission" date="2017-11" db="EMBL/GenBank/DDBJ databases">
        <title>Coralsnake Venomics: Analyses of Venom Gland Transcriptomes and Proteomes of Six Brazilian Taxa.</title>
        <authorList>
            <person name="Aird S.D."/>
            <person name="Jorge da Silva N."/>
            <person name="Qiu L."/>
            <person name="Villar-Briones A."/>
            <person name="Aparecida-Saddi V."/>
            <person name="Campos-Telles M.P."/>
            <person name="Grau M."/>
            <person name="Mikheyev A.S."/>
        </authorList>
    </citation>
    <scope>NUCLEOTIDE SEQUENCE</scope>
    <source>
        <tissue evidence="1">Venom_gland</tissue>
    </source>
</reference>
<dbReference type="EMBL" id="IACK01170229">
    <property type="protein sequence ID" value="LAA93681.1"/>
    <property type="molecule type" value="Transcribed_RNA"/>
</dbReference>
<accession>A0A2D4JB31</accession>
<protein>
    <submittedName>
        <fullName evidence="1">Uncharacterized protein</fullName>
    </submittedName>
</protein>
<proteinExistence type="predicted"/>
<dbReference type="AlphaFoldDB" id="A0A2D4JB31"/>